<reference evidence="1 2" key="1">
    <citation type="submission" date="2017-03" db="EMBL/GenBank/DDBJ databases">
        <title>Comparative genomics of the toxic Baltic Sea cyanobacteria Nodularia spumigena UHCC 0039 and its response on varying salinity.</title>
        <authorList>
            <person name="Teikari J.E."/>
        </authorList>
    </citation>
    <scope>NUCLEOTIDE SEQUENCE [LARGE SCALE GENOMIC DNA]</scope>
    <source>
        <strain evidence="1 2">UHCC 0039</strain>
    </source>
</reference>
<dbReference type="AlphaFoldDB" id="A0A2S0Q956"/>
<evidence type="ECO:0000313" key="1">
    <source>
        <dbReference type="EMBL" id="AVZ30892.1"/>
    </source>
</evidence>
<sequence>MVKTQAQKLDVTEDIEVVLIPVSSVLDKIINGEVCVAGTVAALFLGLNFLQVGKYG</sequence>
<protein>
    <recommendedName>
        <fullName evidence="3">ADP-ribose diphosphatase</fullName>
    </recommendedName>
</protein>
<proteinExistence type="predicted"/>
<name>A0A2S0Q956_NODSP</name>
<dbReference type="KEGG" id="nsp:BMF81_02977"/>
<accession>A0A2S0Q956</accession>
<dbReference type="Proteomes" id="UP000244056">
    <property type="component" value="Chromosome"/>
</dbReference>
<organism evidence="1 2">
    <name type="scientific">Nodularia spumigena UHCC 0039</name>
    <dbReference type="NCBI Taxonomy" id="1914872"/>
    <lineage>
        <taxon>Bacteria</taxon>
        <taxon>Bacillati</taxon>
        <taxon>Cyanobacteriota</taxon>
        <taxon>Cyanophyceae</taxon>
        <taxon>Nostocales</taxon>
        <taxon>Nodulariaceae</taxon>
        <taxon>Nodularia</taxon>
    </lineage>
</organism>
<evidence type="ECO:0008006" key="3">
    <source>
        <dbReference type="Google" id="ProtNLM"/>
    </source>
</evidence>
<gene>
    <name evidence="1" type="ORF">BMF81_02977</name>
</gene>
<dbReference type="Gene3D" id="3.90.79.10">
    <property type="entry name" value="Nucleoside Triphosphate Pyrophosphohydrolase"/>
    <property type="match status" value="1"/>
</dbReference>
<dbReference type="EMBL" id="CP020114">
    <property type="protein sequence ID" value="AVZ30892.1"/>
    <property type="molecule type" value="Genomic_DNA"/>
</dbReference>
<evidence type="ECO:0000313" key="2">
    <source>
        <dbReference type="Proteomes" id="UP000244056"/>
    </source>
</evidence>